<dbReference type="SUPFAM" id="SSF56672">
    <property type="entry name" value="DNA/RNA polymerases"/>
    <property type="match status" value="1"/>
</dbReference>
<keyword evidence="4" id="KW-1185">Reference proteome</keyword>
<gene>
    <name evidence="3" type="ORF">CFOL_v3_30971</name>
</gene>
<proteinExistence type="predicted"/>
<feature type="compositionally biased region" description="Polar residues" evidence="1">
    <location>
        <begin position="243"/>
        <end position="252"/>
    </location>
</feature>
<sequence>MNDQSSVLKGIYTQDDSQNSQNDFQEINEPISPTYSEMKPPSQLMTIIISEPFEINKDLIRKDFLQEKYLRKRFRFFQKYSEDEQNNIRAAWYEYMIKIKAHIMFFDYLPIYKNQQENKKYFTGEKIQKIFMNQKTTTTWLTSDNKIIETIHPPSEKIQINVQNNQIQAAPFKLQNETSSNQTTQETNKIIEQNNYTNRHLQTLGVQLSRIENIIQDKIKHSREETKTQDQKIKPFPELDTPSLMTTTSTPRTSHKDKNKVINVIQEIETSSDDSIQEITKELSNTKINPLKIESLTSYYYRLTYPDLQIEERGKFTQASYQKKIDSLKNNIIKNLCSDIPDAFWHRKRHMVSLSYQKDFTEQNIPTKARPIQMNYELMEHCKKEIQELLNKRLIEPSKSLWSCTTFCIQKSIINYKTIKIRIYTSFRRYEWTIVLFSSQNASRKIQKIMNEFFKSFSSFPIEHTNNKSIVLTNKLVLPRTKLYLFILHNYYISIQRSALFFKKFPNVIVNKKQLPISYLVFSTIYDNLTFPNSIEIKNLTIWHLHNFCEKLHLFSNPLLYMLQTLQDYYQSLTKREKRILTSELLKGDESIDSHLQLLCRLKTSLTYENIKYYKQENIFQTNQISNNLPKPFHDYVNILSFILQQMEGLPFDDEDLYLIEMEEILSKEKFLSPKEVKQFREERFLSPKELKHLREDIPSPTEIEIKHSNKNLKKEILSPTEIEIRNSRAFFFPNSILRKLRDYNLHEIVEDIQNRRNQNLFKNFELIQNFLRGIASNPEFFHKISASHLSYYLPHDRYNECLQILDTCQNTPAIHYSCTCHLAYTIYTACWDLSGPHEYIFHNKSITPQFLMDHGMLQQVLFTDPSHFDLFGRKISLVGMNFMITGFPAVQMMIKSTPPKFIHHIEPAKHLIHIKGFKGPPHLIKSDLWDCPLPLEEQICHWRAKTVAANWDHFELPYHTKLVAEDQIQKIYPKQFYGDIRFNIQTNFLPLIKFYEDDLIQDGTLYKEYQNLWPHYYVKNKRMKKH</sequence>
<evidence type="ECO:0000256" key="1">
    <source>
        <dbReference type="SAM" id="MobiDB-lite"/>
    </source>
</evidence>
<feature type="domain" description="DUF7588" evidence="2">
    <location>
        <begin position="57"/>
        <end position="120"/>
    </location>
</feature>
<dbReference type="Proteomes" id="UP000187406">
    <property type="component" value="Unassembled WGS sequence"/>
</dbReference>
<dbReference type="InterPro" id="IPR043502">
    <property type="entry name" value="DNA/RNA_pol_sf"/>
</dbReference>
<feature type="compositionally biased region" description="Basic and acidic residues" evidence="1">
    <location>
        <begin position="222"/>
        <end position="237"/>
    </location>
</feature>
<reference evidence="4" key="1">
    <citation type="submission" date="2016-04" db="EMBL/GenBank/DDBJ databases">
        <title>Cephalotus genome sequencing.</title>
        <authorList>
            <person name="Fukushima K."/>
            <person name="Hasebe M."/>
            <person name="Fang X."/>
        </authorList>
    </citation>
    <scope>NUCLEOTIDE SEQUENCE [LARGE SCALE GENOMIC DNA]</scope>
    <source>
        <strain evidence="4">cv. St1</strain>
    </source>
</reference>
<dbReference type="Pfam" id="PF24496">
    <property type="entry name" value="DUF7588"/>
    <property type="match status" value="1"/>
</dbReference>
<dbReference type="AlphaFoldDB" id="A0A1Q3D506"/>
<protein>
    <recommendedName>
        <fullName evidence="2">DUF7588 domain-containing protein</fullName>
    </recommendedName>
</protein>
<evidence type="ECO:0000259" key="2">
    <source>
        <dbReference type="Pfam" id="PF24496"/>
    </source>
</evidence>
<dbReference type="EMBL" id="BDDD01004368">
    <property type="protein sequence ID" value="GAV87545.1"/>
    <property type="molecule type" value="Genomic_DNA"/>
</dbReference>
<feature type="region of interest" description="Disordered" evidence="1">
    <location>
        <begin position="222"/>
        <end position="255"/>
    </location>
</feature>
<accession>A0A1Q3D506</accession>
<dbReference type="InterPro" id="IPR056010">
    <property type="entry name" value="DUF7588"/>
</dbReference>
<comment type="caution">
    <text evidence="3">The sequence shown here is derived from an EMBL/GenBank/DDBJ whole genome shotgun (WGS) entry which is preliminary data.</text>
</comment>
<dbReference type="Gene3D" id="3.10.10.10">
    <property type="entry name" value="HIV Type 1 Reverse Transcriptase, subunit A, domain 1"/>
    <property type="match status" value="1"/>
</dbReference>
<evidence type="ECO:0000313" key="4">
    <source>
        <dbReference type="Proteomes" id="UP000187406"/>
    </source>
</evidence>
<organism evidence="3 4">
    <name type="scientific">Cephalotus follicularis</name>
    <name type="common">Albany pitcher plant</name>
    <dbReference type="NCBI Taxonomy" id="3775"/>
    <lineage>
        <taxon>Eukaryota</taxon>
        <taxon>Viridiplantae</taxon>
        <taxon>Streptophyta</taxon>
        <taxon>Embryophyta</taxon>
        <taxon>Tracheophyta</taxon>
        <taxon>Spermatophyta</taxon>
        <taxon>Magnoliopsida</taxon>
        <taxon>eudicotyledons</taxon>
        <taxon>Gunneridae</taxon>
        <taxon>Pentapetalae</taxon>
        <taxon>rosids</taxon>
        <taxon>fabids</taxon>
        <taxon>Oxalidales</taxon>
        <taxon>Cephalotaceae</taxon>
        <taxon>Cephalotus</taxon>
    </lineage>
</organism>
<dbReference type="InParanoid" id="A0A1Q3D506"/>
<name>A0A1Q3D506_CEPFO</name>
<dbReference type="OrthoDB" id="1735266at2759"/>
<evidence type="ECO:0000313" key="3">
    <source>
        <dbReference type="EMBL" id="GAV87545.1"/>
    </source>
</evidence>